<dbReference type="Proteomes" id="UP000239706">
    <property type="component" value="Unassembled WGS sequence"/>
</dbReference>
<accession>A0A2T0B4R3</accession>
<evidence type="ECO:0000313" key="2">
    <source>
        <dbReference type="EMBL" id="PRR78880.1"/>
    </source>
</evidence>
<proteinExistence type="predicted"/>
<dbReference type="Gene3D" id="3.90.640.20">
    <property type="entry name" value="Heat-shock cognate protein, ATPase"/>
    <property type="match status" value="1"/>
</dbReference>
<sequence>MAHKKRSYRVIAKKIENEHTDIMYPQFKLKPKINNLIEDMIQSLIKKEADEFLGQRNIYGKYKITLFKKNLLSIIIQCYSYLPGDDRTFNLLKSLTINIRKSCIYNFDDLFYKESDYEYIINKIILENIKDNNIPIIEEFANINKNRSFYLTEDSLVIYYELNRNSPYAFSYCIPQFSIPIDSIKNIINPKGPIRGLLRK</sequence>
<reference evidence="2 3" key="1">
    <citation type="submission" date="2018-03" db="EMBL/GenBank/DDBJ databases">
        <title>Genome sequence of Clostridium liquoris DSM 100320.</title>
        <authorList>
            <person name="Poehlein A."/>
            <person name="Daniel R."/>
        </authorList>
    </citation>
    <scope>NUCLEOTIDE SEQUENCE [LARGE SCALE GENOMIC DNA]</scope>
    <source>
        <strain evidence="2 3">DSM 100320</strain>
    </source>
</reference>
<keyword evidence="3" id="KW-1185">Reference proteome</keyword>
<dbReference type="RefSeq" id="WP_106063341.1">
    <property type="nucleotide sequence ID" value="NZ_PVXO01000034.1"/>
</dbReference>
<name>A0A2T0B4R3_9CLOT</name>
<dbReference type="InterPro" id="IPR037126">
    <property type="entry name" value="PdaC/RsiV-like_sf"/>
</dbReference>
<evidence type="ECO:0000259" key="1">
    <source>
        <dbReference type="Pfam" id="PF11738"/>
    </source>
</evidence>
<gene>
    <name evidence="2" type="ORF">CLLI_12190</name>
</gene>
<dbReference type="Pfam" id="PF11738">
    <property type="entry name" value="DUF3298"/>
    <property type="match status" value="1"/>
</dbReference>
<dbReference type="InterPro" id="IPR021729">
    <property type="entry name" value="DUF3298"/>
</dbReference>
<dbReference type="EMBL" id="PVXO01000034">
    <property type="protein sequence ID" value="PRR78880.1"/>
    <property type="molecule type" value="Genomic_DNA"/>
</dbReference>
<evidence type="ECO:0000313" key="3">
    <source>
        <dbReference type="Proteomes" id="UP000239706"/>
    </source>
</evidence>
<comment type="caution">
    <text evidence="2">The sequence shown here is derived from an EMBL/GenBank/DDBJ whole genome shotgun (WGS) entry which is preliminary data.</text>
</comment>
<feature type="domain" description="DUF3298" evidence="1">
    <location>
        <begin position="108"/>
        <end position="181"/>
    </location>
</feature>
<protein>
    <recommendedName>
        <fullName evidence="1">DUF3298 domain-containing protein</fullName>
    </recommendedName>
</protein>
<dbReference type="AlphaFoldDB" id="A0A2T0B4R3"/>
<dbReference type="OrthoDB" id="5637at2"/>
<organism evidence="2 3">
    <name type="scientific">Clostridium liquoris</name>
    <dbReference type="NCBI Taxonomy" id="1289519"/>
    <lineage>
        <taxon>Bacteria</taxon>
        <taxon>Bacillati</taxon>
        <taxon>Bacillota</taxon>
        <taxon>Clostridia</taxon>
        <taxon>Eubacteriales</taxon>
        <taxon>Clostridiaceae</taxon>
        <taxon>Clostridium</taxon>
    </lineage>
</organism>